<dbReference type="EMBL" id="MDJZ01000011">
    <property type="protein sequence ID" value="OUE25505.1"/>
    <property type="molecule type" value="Genomic_DNA"/>
</dbReference>
<sequence length="69" mass="7133">MPLAPEPGSAGEGREPGPDPGAAPYLLPLVVSVVAIAASLGIHAAAMRTPLRFLYRTPPFLVLDRAGRS</sequence>
<evidence type="ECO:0000313" key="4">
    <source>
        <dbReference type="Proteomes" id="UP000195101"/>
    </source>
</evidence>
<organism evidence="3 4">
    <name type="scientific">Clavibacter michiganensis</name>
    <dbReference type="NCBI Taxonomy" id="28447"/>
    <lineage>
        <taxon>Bacteria</taxon>
        <taxon>Bacillati</taxon>
        <taxon>Actinomycetota</taxon>
        <taxon>Actinomycetes</taxon>
        <taxon>Micrococcales</taxon>
        <taxon>Microbacteriaceae</taxon>
        <taxon>Clavibacter</taxon>
    </lineage>
</organism>
<dbReference type="AlphaFoldDB" id="A0A251YMP3"/>
<comment type="caution">
    <text evidence="3">The sequence shown here is derived from an EMBL/GenBank/DDBJ whole genome shotgun (WGS) entry which is preliminary data.</text>
</comment>
<dbReference type="Proteomes" id="UP000195101">
    <property type="component" value="Unassembled WGS sequence"/>
</dbReference>
<keyword evidence="2" id="KW-0812">Transmembrane</keyword>
<keyword evidence="4" id="KW-1185">Reference proteome</keyword>
<keyword evidence="2" id="KW-1133">Transmembrane helix</keyword>
<proteinExistence type="predicted"/>
<protein>
    <submittedName>
        <fullName evidence="3">Uncharacterized protein</fullName>
    </submittedName>
</protein>
<evidence type="ECO:0000256" key="1">
    <source>
        <dbReference type="SAM" id="MobiDB-lite"/>
    </source>
</evidence>
<feature type="transmembrane region" description="Helical" evidence="2">
    <location>
        <begin position="25"/>
        <end position="46"/>
    </location>
</feature>
<dbReference type="RefSeq" id="WP_086514221.1">
    <property type="nucleotide sequence ID" value="NZ_MDJZ01000011.1"/>
</dbReference>
<gene>
    <name evidence="3" type="ORF">BFL37_05840</name>
</gene>
<reference evidence="3 4" key="1">
    <citation type="submission" date="2016-08" db="EMBL/GenBank/DDBJ databases">
        <title>Genome sequence of Clavibacter michiganensis spp strain CFBP8019.</title>
        <authorList>
            <person name="Thapa S.P."/>
            <person name="Coaker G."/>
            <person name="Jacques M.-A."/>
        </authorList>
    </citation>
    <scope>NUCLEOTIDE SEQUENCE [LARGE SCALE GENOMIC DNA]</scope>
    <source>
        <strain evidence="3">CFBP8019</strain>
    </source>
</reference>
<name>A0A251YMP3_9MICO</name>
<accession>A0A251YMP3</accession>
<feature type="region of interest" description="Disordered" evidence="1">
    <location>
        <begin position="1"/>
        <end position="20"/>
    </location>
</feature>
<keyword evidence="2" id="KW-0472">Membrane</keyword>
<evidence type="ECO:0000256" key="2">
    <source>
        <dbReference type="SAM" id="Phobius"/>
    </source>
</evidence>
<evidence type="ECO:0000313" key="3">
    <source>
        <dbReference type="EMBL" id="OUE25505.1"/>
    </source>
</evidence>